<gene>
    <name evidence="2" type="ORF">Adt_44272</name>
</gene>
<organism evidence="2 3">
    <name type="scientific">Abeliophyllum distichum</name>
    <dbReference type="NCBI Taxonomy" id="126358"/>
    <lineage>
        <taxon>Eukaryota</taxon>
        <taxon>Viridiplantae</taxon>
        <taxon>Streptophyta</taxon>
        <taxon>Embryophyta</taxon>
        <taxon>Tracheophyta</taxon>
        <taxon>Spermatophyta</taxon>
        <taxon>Magnoliopsida</taxon>
        <taxon>eudicotyledons</taxon>
        <taxon>Gunneridae</taxon>
        <taxon>Pentapetalae</taxon>
        <taxon>asterids</taxon>
        <taxon>lamiids</taxon>
        <taxon>Lamiales</taxon>
        <taxon>Oleaceae</taxon>
        <taxon>Forsythieae</taxon>
        <taxon>Abeliophyllum</taxon>
    </lineage>
</organism>
<dbReference type="PANTHER" id="PTHR47926">
    <property type="entry name" value="PENTATRICOPEPTIDE REPEAT-CONTAINING PROTEIN"/>
    <property type="match status" value="1"/>
</dbReference>
<accession>A0ABD1PAZ0</accession>
<sequence length="241" mass="27082">MIATYAQNGQPGDAFDTLRQIHLADQKPNEAIYVGLLRSNSLMAEQEIGESIHANVTKVGYLSNTFLTSSLIDMINGCGDEVLECFANMLSCRIKPNVVVFIYVLSTCSHCGLEYEGCNWFNAMKEIYGISPKLAHYACMVDMLSSQGNIEYALEFVNNMPVEPNKRIWGALLTGSRKAHGSIDITECIAKQIINLDPKNASYYVILSNLYAEQGRWDEVEKLRRLVNQEELKKEMAYSMI</sequence>
<dbReference type="EMBL" id="JBFOLK010000014">
    <property type="protein sequence ID" value="KAL2460852.1"/>
    <property type="molecule type" value="Genomic_DNA"/>
</dbReference>
<protein>
    <submittedName>
        <fullName evidence="2">Pentatricopeptide repeat-containing protein</fullName>
    </submittedName>
</protein>
<dbReference type="AlphaFoldDB" id="A0ABD1PAZ0"/>
<dbReference type="FunFam" id="1.25.40.10:FF:000158">
    <property type="entry name" value="pentatricopeptide repeat-containing protein At2g33680"/>
    <property type="match status" value="1"/>
</dbReference>
<dbReference type="Proteomes" id="UP001604336">
    <property type="component" value="Unassembled WGS sequence"/>
</dbReference>
<dbReference type="Pfam" id="PF20431">
    <property type="entry name" value="E_motif"/>
    <property type="match status" value="1"/>
</dbReference>
<name>A0ABD1PAZ0_9LAMI</name>
<evidence type="ECO:0000256" key="1">
    <source>
        <dbReference type="ARBA" id="ARBA00022737"/>
    </source>
</evidence>
<dbReference type="InterPro" id="IPR046960">
    <property type="entry name" value="PPR_At4g14850-like_plant"/>
</dbReference>
<evidence type="ECO:0000313" key="2">
    <source>
        <dbReference type="EMBL" id="KAL2460852.1"/>
    </source>
</evidence>
<dbReference type="Gene3D" id="1.25.40.10">
    <property type="entry name" value="Tetratricopeptide repeat domain"/>
    <property type="match status" value="1"/>
</dbReference>
<dbReference type="PANTHER" id="PTHR47926:SF414">
    <property type="entry name" value="PENTATRICOPEPTIDE REPEAT-CONTAINING PROTEIN DOT4, CHLOROPLASTIC-LIKE"/>
    <property type="match status" value="1"/>
</dbReference>
<keyword evidence="3" id="KW-1185">Reference proteome</keyword>
<dbReference type="InterPro" id="IPR011990">
    <property type="entry name" value="TPR-like_helical_dom_sf"/>
</dbReference>
<comment type="caution">
    <text evidence="2">The sequence shown here is derived from an EMBL/GenBank/DDBJ whole genome shotgun (WGS) entry which is preliminary data.</text>
</comment>
<dbReference type="GO" id="GO:0099402">
    <property type="term" value="P:plant organ development"/>
    <property type="evidence" value="ECO:0007669"/>
    <property type="project" value="UniProtKB-ARBA"/>
</dbReference>
<reference evidence="3" key="1">
    <citation type="submission" date="2024-07" db="EMBL/GenBank/DDBJ databases">
        <title>Two chromosome-level genome assemblies of Korean endemic species Abeliophyllum distichum and Forsythia ovata (Oleaceae).</title>
        <authorList>
            <person name="Jang H."/>
        </authorList>
    </citation>
    <scope>NUCLEOTIDE SEQUENCE [LARGE SCALE GENOMIC DNA]</scope>
</reference>
<proteinExistence type="predicted"/>
<dbReference type="InterPro" id="IPR046848">
    <property type="entry name" value="E_motif"/>
</dbReference>
<evidence type="ECO:0000313" key="3">
    <source>
        <dbReference type="Proteomes" id="UP001604336"/>
    </source>
</evidence>
<keyword evidence="1" id="KW-0677">Repeat</keyword>